<sequence length="362" mass="36641">MADHAQLTAPEAAPPEPAVLLEPAALLEPAVPEGPVGPEPAASEQPAEPEPAASGPAADWRATGERIDTLIAASAAGGAVARERSEELVRLVTDFYGAGLTRLLDLVHERGHLADDVLAALAADELVASLLLVHGLHPYSVETRVEQALDSVRPYLGSHGGDVELLGVSADGVVGLRLLGSCDGCPSSSVTLELAVRSAVEAAAPEMTTIEVETASDGASGPAGPVVPVDALFSRLHESAPAAADAGSSWQSVPELAGLQAGAVTRFSAAGVPVLACRIGADLFAFRDRCAGCDRPMEGSVLARRLGGARGDAVLRCPSCGARYDVRRAGACLDADGLHLDPLPLLAKGASVSVAVPAAVAT</sequence>
<proteinExistence type="predicted"/>
<evidence type="ECO:0000256" key="1">
    <source>
        <dbReference type="ARBA" id="ARBA00022714"/>
    </source>
</evidence>
<dbReference type="SUPFAM" id="SSF117916">
    <property type="entry name" value="Fe-S cluster assembly (FSCA) domain-like"/>
    <property type="match status" value="1"/>
</dbReference>
<keyword evidence="9" id="KW-1185">Reference proteome</keyword>
<evidence type="ECO:0000256" key="6">
    <source>
        <dbReference type="SAM" id="MobiDB-lite"/>
    </source>
</evidence>
<dbReference type="SUPFAM" id="SSF50022">
    <property type="entry name" value="ISP domain"/>
    <property type="match status" value="1"/>
</dbReference>
<dbReference type="RefSeq" id="WP_386430590.1">
    <property type="nucleotide sequence ID" value="NZ_JBHSBB010000013.1"/>
</dbReference>
<dbReference type="PROSITE" id="PS51296">
    <property type="entry name" value="RIESKE"/>
    <property type="match status" value="1"/>
</dbReference>
<feature type="compositionally biased region" description="Low complexity" evidence="6">
    <location>
        <begin position="18"/>
        <end position="58"/>
    </location>
</feature>
<dbReference type="Pfam" id="PF01106">
    <property type="entry name" value="NifU"/>
    <property type="match status" value="1"/>
</dbReference>
<evidence type="ECO:0000259" key="7">
    <source>
        <dbReference type="PROSITE" id="PS51296"/>
    </source>
</evidence>
<dbReference type="InterPro" id="IPR001075">
    <property type="entry name" value="NIF_FeS_clus_asmbl_NifU_C"/>
</dbReference>
<dbReference type="InterPro" id="IPR017941">
    <property type="entry name" value="Rieske_2Fe-2S"/>
</dbReference>
<dbReference type="Proteomes" id="UP001595765">
    <property type="component" value="Unassembled WGS sequence"/>
</dbReference>
<dbReference type="InterPro" id="IPR034904">
    <property type="entry name" value="FSCA_dom_sf"/>
</dbReference>
<dbReference type="PANTHER" id="PTHR11178">
    <property type="entry name" value="IRON-SULFUR CLUSTER SCAFFOLD PROTEIN NFU-RELATED"/>
    <property type="match status" value="1"/>
</dbReference>
<keyword evidence="1" id="KW-0001">2Fe-2S</keyword>
<feature type="domain" description="Rieske" evidence="7">
    <location>
        <begin position="250"/>
        <end position="354"/>
    </location>
</feature>
<gene>
    <name evidence="8" type="ORF">ACFO3J_18720</name>
</gene>
<keyword evidence="2" id="KW-0479">Metal-binding</keyword>
<name>A0ABV8HNB2_9ACTN</name>
<keyword evidence="3" id="KW-0408">Iron</keyword>
<feature type="region of interest" description="Disordered" evidence="6">
    <location>
        <begin position="1"/>
        <end position="58"/>
    </location>
</feature>
<reference evidence="9" key="1">
    <citation type="journal article" date="2019" name="Int. J. Syst. Evol. Microbiol.">
        <title>The Global Catalogue of Microorganisms (GCM) 10K type strain sequencing project: providing services to taxonomists for standard genome sequencing and annotation.</title>
        <authorList>
            <consortium name="The Broad Institute Genomics Platform"/>
            <consortium name="The Broad Institute Genome Sequencing Center for Infectious Disease"/>
            <person name="Wu L."/>
            <person name="Ma J."/>
        </authorList>
    </citation>
    <scope>NUCLEOTIDE SEQUENCE [LARGE SCALE GENOMIC DNA]</scope>
    <source>
        <strain evidence="9">CGMCC 4.7237</strain>
    </source>
</reference>
<accession>A0ABV8HNB2</accession>
<dbReference type="Gene3D" id="3.30.300.130">
    <property type="entry name" value="Fe-S cluster assembly (FSCA)"/>
    <property type="match status" value="1"/>
</dbReference>
<evidence type="ECO:0000313" key="9">
    <source>
        <dbReference type="Proteomes" id="UP001595765"/>
    </source>
</evidence>
<organism evidence="8 9">
    <name type="scientific">Streptomyces polygonati</name>
    <dbReference type="NCBI Taxonomy" id="1617087"/>
    <lineage>
        <taxon>Bacteria</taxon>
        <taxon>Bacillati</taxon>
        <taxon>Actinomycetota</taxon>
        <taxon>Actinomycetes</taxon>
        <taxon>Kitasatosporales</taxon>
        <taxon>Streptomycetaceae</taxon>
        <taxon>Streptomyces</taxon>
    </lineage>
</organism>
<dbReference type="InterPro" id="IPR036922">
    <property type="entry name" value="Rieske_2Fe-2S_sf"/>
</dbReference>
<keyword evidence="4" id="KW-0411">Iron-sulfur</keyword>
<dbReference type="EMBL" id="JBHSBB010000013">
    <property type="protein sequence ID" value="MFC4033499.1"/>
    <property type="molecule type" value="Genomic_DNA"/>
</dbReference>
<evidence type="ECO:0000256" key="5">
    <source>
        <dbReference type="ARBA" id="ARBA00049958"/>
    </source>
</evidence>
<comment type="function">
    <text evidence="5">May be involved in the formation or repair of [Fe-S] clusters present in iron-sulfur proteins.</text>
</comment>
<evidence type="ECO:0000256" key="2">
    <source>
        <dbReference type="ARBA" id="ARBA00022723"/>
    </source>
</evidence>
<evidence type="ECO:0000256" key="4">
    <source>
        <dbReference type="ARBA" id="ARBA00023014"/>
    </source>
</evidence>
<protein>
    <submittedName>
        <fullName evidence="8">NifU family protein</fullName>
    </submittedName>
</protein>
<comment type="caution">
    <text evidence="8">The sequence shown here is derived from an EMBL/GenBank/DDBJ whole genome shotgun (WGS) entry which is preliminary data.</text>
</comment>
<evidence type="ECO:0000313" key="8">
    <source>
        <dbReference type="EMBL" id="MFC4033499.1"/>
    </source>
</evidence>
<evidence type="ECO:0000256" key="3">
    <source>
        <dbReference type="ARBA" id="ARBA00023004"/>
    </source>
</evidence>
<dbReference type="Gene3D" id="2.102.10.10">
    <property type="entry name" value="Rieske [2Fe-2S] iron-sulphur domain"/>
    <property type="match status" value="1"/>
</dbReference>